<dbReference type="AlphaFoldDB" id="A0A9Q9AT41"/>
<feature type="region of interest" description="Disordered" evidence="1">
    <location>
        <begin position="70"/>
        <end position="90"/>
    </location>
</feature>
<dbReference type="EMBL" id="CP099421">
    <property type="protein sequence ID" value="USW52060.1"/>
    <property type="molecule type" value="Genomic_DNA"/>
</dbReference>
<proteinExistence type="predicted"/>
<sequence>MGSIGQLDQAQEHMKREGWCVVPDVLTPQETKEVLDELWSVAAQANKRGEDTFLPFLDPNESNVRFAAEGENQAGKSDTAAAFAKSSHNN</sequence>
<gene>
    <name evidence="2" type="ORF">Slin15195_G053790</name>
</gene>
<evidence type="ECO:0000313" key="3">
    <source>
        <dbReference type="Proteomes" id="UP001056384"/>
    </source>
</evidence>
<keyword evidence="3" id="KW-1185">Reference proteome</keyword>
<evidence type="ECO:0000256" key="1">
    <source>
        <dbReference type="SAM" id="MobiDB-lite"/>
    </source>
</evidence>
<reference evidence="2" key="1">
    <citation type="submission" date="2022-06" db="EMBL/GenBank/DDBJ databases">
        <title>Complete genome sequences of two strains of the flax pathogen Septoria linicola.</title>
        <authorList>
            <person name="Lapalu N."/>
            <person name="Simon A."/>
            <person name="Demenou B."/>
            <person name="Paumier D."/>
            <person name="Guillot M.-P."/>
            <person name="Gout L."/>
            <person name="Valade R."/>
        </authorList>
    </citation>
    <scope>NUCLEOTIDE SEQUENCE</scope>
    <source>
        <strain evidence="2">SE15195</strain>
    </source>
</reference>
<organism evidence="2 3">
    <name type="scientific">Septoria linicola</name>
    <dbReference type="NCBI Taxonomy" id="215465"/>
    <lineage>
        <taxon>Eukaryota</taxon>
        <taxon>Fungi</taxon>
        <taxon>Dikarya</taxon>
        <taxon>Ascomycota</taxon>
        <taxon>Pezizomycotina</taxon>
        <taxon>Dothideomycetes</taxon>
        <taxon>Dothideomycetidae</taxon>
        <taxon>Mycosphaerellales</taxon>
        <taxon>Mycosphaerellaceae</taxon>
        <taxon>Septoria</taxon>
    </lineage>
</organism>
<dbReference type="Gene3D" id="2.60.120.620">
    <property type="entry name" value="q2cbj1_9rhob like domain"/>
    <property type="match status" value="1"/>
</dbReference>
<dbReference type="Proteomes" id="UP001056384">
    <property type="component" value="Chromosome 4"/>
</dbReference>
<protein>
    <submittedName>
        <fullName evidence="2">Uncharacterized protein</fullName>
    </submittedName>
</protein>
<evidence type="ECO:0000313" key="2">
    <source>
        <dbReference type="EMBL" id="USW52060.1"/>
    </source>
</evidence>
<accession>A0A9Q9AT41</accession>
<name>A0A9Q9AT41_9PEZI</name>
<dbReference type="SUPFAM" id="SSF51197">
    <property type="entry name" value="Clavaminate synthase-like"/>
    <property type="match status" value="1"/>
</dbReference>